<organism evidence="1">
    <name type="scientific">Oryza barthii</name>
    <dbReference type="NCBI Taxonomy" id="65489"/>
    <lineage>
        <taxon>Eukaryota</taxon>
        <taxon>Viridiplantae</taxon>
        <taxon>Streptophyta</taxon>
        <taxon>Embryophyta</taxon>
        <taxon>Tracheophyta</taxon>
        <taxon>Spermatophyta</taxon>
        <taxon>Magnoliopsida</taxon>
        <taxon>Liliopsida</taxon>
        <taxon>Poales</taxon>
        <taxon>Poaceae</taxon>
        <taxon>BOP clade</taxon>
        <taxon>Oryzoideae</taxon>
        <taxon>Oryzeae</taxon>
        <taxon>Oryzinae</taxon>
        <taxon>Oryza</taxon>
    </lineage>
</organism>
<reference evidence="1" key="2">
    <citation type="submission" date="2015-03" db="UniProtKB">
        <authorList>
            <consortium name="EnsemblPlants"/>
        </authorList>
    </citation>
    <scope>IDENTIFICATION</scope>
</reference>
<evidence type="ECO:0000313" key="1">
    <source>
        <dbReference type="EnsemblPlants" id="OBART05G17970.1"/>
    </source>
</evidence>
<reference evidence="1" key="1">
    <citation type="journal article" date="2009" name="Rice">
        <title>De Novo Next Generation Sequencing of Plant Genomes.</title>
        <authorList>
            <person name="Rounsley S."/>
            <person name="Marri P.R."/>
            <person name="Yu Y."/>
            <person name="He R."/>
            <person name="Sisneros N."/>
            <person name="Goicoechea J.L."/>
            <person name="Lee S.J."/>
            <person name="Angelova A."/>
            <person name="Kudrna D."/>
            <person name="Luo M."/>
            <person name="Affourtit J."/>
            <person name="Desany B."/>
            <person name="Knight J."/>
            <person name="Niazi F."/>
            <person name="Egholm M."/>
            <person name="Wing R.A."/>
        </authorList>
    </citation>
    <scope>NUCLEOTIDE SEQUENCE [LARGE SCALE GENOMIC DNA]</scope>
    <source>
        <strain evidence="1">cv. IRGC 105608</strain>
    </source>
</reference>
<dbReference type="Proteomes" id="UP000026960">
    <property type="component" value="Chromosome 5"/>
</dbReference>
<keyword evidence="2" id="KW-1185">Reference proteome</keyword>
<protein>
    <submittedName>
        <fullName evidence="1">Uncharacterized protein</fullName>
    </submittedName>
</protein>
<accession>A0A0D3G847</accession>
<dbReference type="HOGENOM" id="CLU_2675003_0_0_1"/>
<proteinExistence type="predicted"/>
<dbReference type="Gramene" id="OBART05G17970.1">
    <property type="protein sequence ID" value="OBART05G17970.1"/>
    <property type="gene ID" value="OBART05G17970"/>
</dbReference>
<dbReference type="EnsemblPlants" id="OBART05G17970.1">
    <property type="protein sequence ID" value="OBART05G17970.1"/>
    <property type="gene ID" value="OBART05G17970"/>
</dbReference>
<sequence>MSSLFFLSRCPRWRGLEDDQVWCRRAVEPAAPARTFGLVCLQDVQSYFGVWMEVAYARGITHCHQFAGDAVEREP</sequence>
<evidence type="ECO:0000313" key="2">
    <source>
        <dbReference type="Proteomes" id="UP000026960"/>
    </source>
</evidence>
<name>A0A0D3G847_9ORYZ</name>
<dbReference type="PaxDb" id="65489-OBART05G17970.1"/>
<dbReference type="AlphaFoldDB" id="A0A0D3G847"/>